<evidence type="ECO:0000313" key="1">
    <source>
        <dbReference type="EMBL" id="KRZ11975.1"/>
    </source>
</evidence>
<dbReference type="Proteomes" id="UP000055024">
    <property type="component" value="Unassembled WGS sequence"/>
</dbReference>
<evidence type="ECO:0000313" key="2">
    <source>
        <dbReference type="Proteomes" id="UP000055024"/>
    </source>
</evidence>
<protein>
    <submittedName>
        <fullName evidence="1">Uncharacterized protein</fullName>
    </submittedName>
</protein>
<dbReference type="AlphaFoldDB" id="A0A0V1HNK1"/>
<reference evidence="1 2" key="1">
    <citation type="submission" date="2015-01" db="EMBL/GenBank/DDBJ databases">
        <title>Evolution of Trichinella species and genotypes.</title>
        <authorList>
            <person name="Korhonen P.K."/>
            <person name="Edoardo P."/>
            <person name="Giuseppe L.R."/>
            <person name="Gasser R.B."/>
        </authorList>
    </citation>
    <scope>NUCLEOTIDE SEQUENCE [LARGE SCALE GENOMIC DNA]</scope>
    <source>
        <strain evidence="1">ISS1029</strain>
    </source>
</reference>
<keyword evidence="2" id="KW-1185">Reference proteome</keyword>
<name>A0A0V1HNK1_9BILA</name>
<gene>
    <name evidence="1" type="ORF">T11_15315</name>
</gene>
<accession>A0A0V1HNK1</accession>
<organism evidence="1 2">
    <name type="scientific">Trichinella zimbabwensis</name>
    <dbReference type="NCBI Taxonomy" id="268475"/>
    <lineage>
        <taxon>Eukaryota</taxon>
        <taxon>Metazoa</taxon>
        <taxon>Ecdysozoa</taxon>
        <taxon>Nematoda</taxon>
        <taxon>Enoplea</taxon>
        <taxon>Dorylaimia</taxon>
        <taxon>Trichinellida</taxon>
        <taxon>Trichinellidae</taxon>
        <taxon>Trichinella</taxon>
    </lineage>
</organism>
<sequence length="89" mass="9994">MHYVFTQILRYSHAVLDCASLGAHILRFQTYLDQLPSLPSIQESCDRSCRKPTARSQPLVTAPNLVKSLSLHSVFRSTLLAVVMNEAIH</sequence>
<dbReference type="EMBL" id="JYDP01000044">
    <property type="protein sequence ID" value="KRZ11975.1"/>
    <property type="molecule type" value="Genomic_DNA"/>
</dbReference>
<proteinExistence type="predicted"/>
<comment type="caution">
    <text evidence="1">The sequence shown here is derived from an EMBL/GenBank/DDBJ whole genome shotgun (WGS) entry which is preliminary data.</text>
</comment>